<dbReference type="GO" id="GO:0005829">
    <property type="term" value="C:cytosol"/>
    <property type="evidence" value="ECO:0007669"/>
    <property type="project" value="TreeGrafter"/>
</dbReference>
<dbReference type="SUPFAM" id="SSF56112">
    <property type="entry name" value="Protein kinase-like (PK-like)"/>
    <property type="match status" value="1"/>
</dbReference>
<evidence type="ECO:0000259" key="5">
    <source>
        <dbReference type="PROSITE" id="PS50011"/>
    </source>
</evidence>
<evidence type="ECO:0000256" key="4">
    <source>
        <dbReference type="ARBA" id="ARBA00022840"/>
    </source>
</evidence>
<dbReference type="Proteomes" id="UP000254968">
    <property type="component" value="Unassembled WGS sequence"/>
</dbReference>
<dbReference type="EMBL" id="UGNV01000001">
    <property type="protein sequence ID" value="STX29222.1"/>
    <property type="molecule type" value="Genomic_DNA"/>
</dbReference>
<proteinExistence type="predicted"/>
<dbReference type="InterPro" id="IPR000719">
    <property type="entry name" value="Prot_kinase_dom"/>
</dbReference>
<dbReference type="InterPro" id="IPR045269">
    <property type="entry name" value="Atg1-like"/>
</dbReference>
<dbReference type="InterPro" id="IPR011009">
    <property type="entry name" value="Kinase-like_dom_sf"/>
</dbReference>
<feature type="domain" description="Protein kinase" evidence="5">
    <location>
        <begin position="68"/>
        <end position="358"/>
    </location>
</feature>
<dbReference type="GO" id="GO:0004674">
    <property type="term" value="F:protein serine/threonine kinase activity"/>
    <property type="evidence" value="ECO:0007669"/>
    <property type="project" value="UniProtKB-EC"/>
</dbReference>
<dbReference type="PROSITE" id="PS00108">
    <property type="entry name" value="PROTEIN_KINASE_ST"/>
    <property type="match status" value="1"/>
</dbReference>
<dbReference type="RefSeq" id="WP_115302912.1">
    <property type="nucleotide sequence ID" value="NZ_CAAAHO010000007.1"/>
</dbReference>
<sequence>MPNQINVKSGQLTEKEAQDLYIFLENQSQLGIKYWQKNKRYSVNGKVCTFTNDMFQREGKDGRYRYEVISSKELGQGSFGTVNLIKNTVTFDNEQIYFKKSSKKDGSRRVVKMQYHASPESFESLESEYQISTKATHLAVKKPILIEDKQFSLMRMKHLPGQELQSILQDDLTKKRVLTVAERMELTHALLKALQAQVIDKGIIHRDIKPGNILVDLGPPLLVNIIDYGVSISTPDGNGAGTPIYSAPEIFTNPINTSPKSDVYSMGRVLALLWGCNNETYNDKYGAYLFKNLPTHEILKGLFSRCGKLGKVERDIFDALANMLKHNPEERSDINNAIMAFASIKLEDIYRSQFHQLYKDIAEKERFSFLRNVGIKGHENLAEIILHAIKDNNRSRQICVELNWLKKNGALSDTAPQQIVEAYPKFNQDFNLK</sequence>
<dbReference type="GO" id="GO:0016020">
    <property type="term" value="C:membrane"/>
    <property type="evidence" value="ECO:0007669"/>
    <property type="project" value="TreeGrafter"/>
</dbReference>
<keyword evidence="2" id="KW-0547">Nucleotide-binding</keyword>
<keyword evidence="7" id="KW-1185">Reference proteome</keyword>
<dbReference type="AlphaFoldDB" id="A0A378I2Q4"/>
<dbReference type="PANTHER" id="PTHR24348">
    <property type="entry name" value="SERINE/THREONINE-PROTEIN KINASE UNC-51-RELATED"/>
    <property type="match status" value="1"/>
</dbReference>
<evidence type="ECO:0000256" key="2">
    <source>
        <dbReference type="ARBA" id="ARBA00022741"/>
    </source>
</evidence>
<dbReference type="OrthoDB" id="4103069at2"/>
<dbReference type="PANTHER" id="PTHR24348:SF22">
    <property type="entry name" value="NON-SPECIFIC SERINE_THREONINE PROTEIN KINASE"/>
    <property type="match status" value="1"/>
</dbReference>
<dbReference type="Gene3D" id="1.10.510.10">
    <property type="entry name" value="Transferase(Phosphotransferase) domain 1"/>
    <property type="match status" value="1"/>
</dbReference>
<dbReference type="InterPro" id="IPR008271">
    <property type="entry name" value="Ser/Thr_kinase_AS"/>
</dbReference>
<keyword evidence="4" id="KW-0067">ATP-binding</keyword>
<dbReference type="GO" id="GO:0005776">
    <property type="term" value="C:autophagosome"/>
    <property type="evidence" value="ECO:0007669"/>
    <property type="project" value="TreeGrafter"/>
</dbReference>
<evidence type="ECO:0000256" key="3">
    <source>
        <dbReference type="ARBA" id="ARBA00022777"/>
    </source>
</evidence>
<accession>A0A378I2Q4</accession>
<name>A0A378I2Q4_9GAMM</name>
<evidence type="ECO:0000313" key="6">
    <source>
        <dbReference type="EMBL" id="STX29222.1"/>
    </source>
</evidence>
<gene>
    <name evidence="6" type="primary">spkA</name>
    <name evidence="6" type="ORF">NCTC13315_01760</name>
</gene>
<reference evidence="6 7" key="1">
    <citation type="submission" date="2018-06" db="EMBL/GenBank/DDBJ databases">
        <authorList>
            <consortium name="Pathogen Informatics"/>
            <person name="Doyle S."/>
        </authorList>
    </citation>
    <scope>NUCLEOTIDE SEQUENCE [LARGE SCALE GENOMIC DNA]</scope>
    <source>
        <strain evidence="6 7">NCTC13315</strain>
    </source>
</reference>
<keyword evidence="1 6" id="KW-0808">Transferase</keyword>
<dbReference type="SMART" id="SM00220">
    <property type="entry name" value="S_TKc"/>
    <property type="match status" value="1"/>
</dbReference>
<organism evidence="6 7">
    <name type="scientific">Legionella beliardensis</name>
    <dbReference type="NCBI Taxonomy" id="91822"/>
    <lineage>
        <taxon>Bacteria</taxon>
        <taxon>Pseudomonadati</taxon>
        <taxon>Pseudomonadota</taxon>
        <taxon>Gammaproteobacteria</taxon>
        <taxon>Legionellales</taxon>
        <taxon>Legionellaceae</taxon>
        <taxon>Legionella</taxon>
    </lineage>
</organism>
<dbReference type="GO" id="GO:0005524">
    <property type="term" value="F:ATP binding"/>
    <property type="evidence" value="ECO:0007669"/>
    <property type="project" value="UniProtKB-KW"/>
</dbReference>
<protein>
    <submittedName>
        <fullName evidence="6">Serine/threonine-protein kinase</fullName>
        <ecNumber evidence="6">2.7.11.1</ecNumber>
        <ecNumber evidence="6">2.7.12.2</ecNumber>
    </submittedName>
</protein>
<dbReference type="EC" id="2.7.12.2" evidence="6"/>
<dbReference type="GO" id="GO:0000407">
    <property type="term" value="C:phagophore assembly site"/>
    <property type="evidence" value="ECO:0007669"/>
    <property type="project" value="TreeGrafter"/>
</dbReference>
<dbReference type="Pfam" id="PF00069">
    <property type="entry name" value="Pkinase"/>
    <property type="match status" value="1"/>
</dbReference>
<evidence type="ECO:0000313" key="7">
    <source>
        <dbReference type="Proteomes" id="UP000254968"/>
    </source>
</evidence>
<evidence type="ECO:0000256" key="1">
    <source>
        <dbReference type="ARBA" id="ARBA00022679"/>
    </source>
</evidence>
<keyword evidence="3 6" id="KW-0418">Kinase</keyword>
<dbReference type="PROSITE" id="PS50011">
    <property type="entry name" value="PROTEIN_KINASE_DOM"/>
    <property type="match status" value="1"/>
</dbReference>
<dbReference type="EC" id="2.7.11.1" evidence="6"/>